<reference evidence="2 3" key="1">
    <citation type="submission" date="2018-11" db="EMBL/GenBank/DDBJ databases">
        <title>Mesobaculum littorinae gen. nov., sp. nov., isolated from Littorina scabra that represents a novel genus of the order Rhodobacteraceae.</title>
        <authorList>
            <person name="Li F."/>
        </authorList>
    </citation>
    <scope>NUCLEOTIDE SEQUENCE [LARGE SCALE GENOMIC DNA]</scope>
    <source>
        <strain evidence="2 3">M0103</strain>
    </source>
</reference>
<evidence type="ECO:0000259" key="1">
    <source>
        <dbReference type="Pfam" id="PF09992"/>
    </source>
</evidence>
<comment type="caution">
    <text evidence="2">The sequence shown here is derived from an EMBL/GenBank/DDBJ whole genome shotgun (WGS) entry which is preliminary data.</text>
</comment>
<keyword evidence="3" id="KW-1185">Reference proteome</keyword>
<gene>
    <name evidence="2" type="ORF">EKE94_15160</name>
</gene>
<feature type="domain" description="Phosphodiester glycosidase" evidence="1">
    <location>
        <begin position="79"/>
        <end position="222"/>
    </location>
</feature>
<evidence type="ECO:0000313" key="3">
    <source>
        <dbReference type="Proteomes" id="UP000285908"/>
    </source>
</evidence>
<dbReference type="Proteomes" id="UP000285908">
    <property type="component" value="Unassembled WGS sequence"/>
</dbReference>
<protein>
    <recommendedName>
        <fullName evidence="1">Phosphodiester glycosidase domain-containing protein</fullName>
    </recommendedName>
</protein>
<dbReference type="OrthoDB" id="5515706at2"/>
<proteinExistence type="predicted"/>
<dbReference type="InterPro" id="IPR018711">
    <property type="entry name" value="NAGPA"/>
</dbReference>
<sequence length="257" mass="27500">MTRIFALALAALGWTATPDPGRAAACEKIDFDGAPFTYCVVDLDREELRLWLRDGEGKPFGSFRNLDAALAAQGAALGVAMNAGMYHPDRAPVGLYIEDGVEEMRIVTSEGPGNFGLLPNGVFCLAGDRARVIESRSFAETPPACDYATQSGPMLVIDGALHPRFLPDSDSRYVRNGIGVRADGREVVMAISDRAVNFHHFARLFRDRLDVPDALYFDGNVSRLHAPGLGRIDGGFPMGPIIGTVVPAGDDAGPAKP</sequence>
<accession>A0A438AE81</accession>
<evidence type="ECO:0000313" key="2">
    <source>
        <dbReference type="EMBL" id="RVV97004.1"/>
    </source>
</evidence>
<dbReference type="AlphaFoldDB" id="A0A438AE81"/>
<dbReference type="EMBL" id="RQXX01000006">
    <property type="protein sequence ID" value="RVV97004.1"/>
    <property type="molecule type" value="Genomic_DNA"/>
</dbReference>
<organism evidence="2 3">
    <name type="scientific">Mesobaculum littorinae</name>
    <dbReference type="NCBI Taxonomy" id="2486419"/>
    <lineage>
        <taxon>Bacteria</taxon>
        <taxon>Pseudomonadati</taxon>
        <taxon>Pseudomonadota</taxon>
        <taxon>Alphaproteobacteria</taxon>
        <taxon>Rhodobacterales</taxon>
        <taxon>Roseobacteraceae</taxon>
        <taxon>Mesobaculum</taxon>
    </lineage>
</organism>
<dbReference type="Pfam" id="PF09992">
    <property type="entry name" value="NAGPA"/>
    <property type="match status" value="1"/>
</dbReference>
<name>A0A438AE81_9RHOB</name>